<proteinExistence type="predicted"/>
<protein>
    <submittedName>
        <fullName evidence="1">Uncharacterized protein</fullName>
    </submittedName>
</protein>
<reference evidence="1" key="1">
    <citation type="journal article" date="2015" name="Nature">
        <title>Complex archaea that bridge the gap between prokaryotes and eukaryotes.</title>
        <authorList>
            <person name="Spang A."/>
            <person name="Saw J.H."/>
            <person name="Jorgensen S.L."/>
            <person name="Zaremba-Niedzwiedzka K."/>
            <person name="Martijn J."/>
            <person name="Lind A.E."/>
            <person name="van Eijk R."/>
            <person name="Schleper C."/>
            <person name="Guy L."/>
            <person name="Ettema T.J."/>
        </authorList>
    </citation>
    <scope>NUCLEOTIDE SEQUENCE</scope>
</reference>
<accession>A0A0F9VRQ8</accession>
<sequence length="121" mass="13465">MIGEIATINFKWAVIMTHLIFTSPSVEVLGPPLIEALTEPTESCAVLLLEDHDGWIAECINTATPEPIVYEIVTELLSITYDSRKQCQDSVDDAMVRWSGLPATERLIGLTLKCFWIDLGE</sequence>
<name>A0A0F9VRQ8_9ZZZZ</name>
<organism evidence="1">
    <name type="scientific">marine sediment metagenome</name>
    <dbReference type="NCBI Taxonomy" id="412755"/>
    <lineage>
        <taxon>unclassified sequences</taxon>
        <taxon>metagenomes</taxon>
        <taxon>ecological metagenomes</taxon>
    </lineage>
</organism>
<gene>
    <name evidence="1" type="ORF">LCGC14_0373660</name>
</gene>
<evidence type="ECO:0000313" key="1">
    <source>
        <dbReference type="EMBL" id="KKN76171.1"/>
    </source>
</evidence>
<dbReference type="EMBL" id="LAZR01000299">
    <property type="protein sequence ID" value="KKN76171.1"/>
    <property type="molecule type" value="Genomic_DNA"/>
</dbReference>
<comment type="caution">
    <text evidence="1">The sequence shown here is derived from an EMBL/GenBank/DDBJ whole genome shotgun (WGS) entry which is preliminary data.</text>
</comment>
<dbReference type="AlphaFoldDB" id="A0A0F9VRQ8"/>